<name>A0A174KE96_9FIRM</name>
<protein>
    <submittedName>
        <fullName evidence="1">Uncharacterized protein</fullName>
    </submittedName>
</protein>
<evidence type="ECO:0000313" key="1">
    <source>
        <dbReference type="EMBL" id="CUP08148.1"/>
    </source>
</evidence>
<dbReference type="AlphaFoldDB" id="A0A174KE96"/>
<accession>A0A174KE96</accession>
<sequence length="31" mass="3056">MAGMGTLLGTGVSGGLFAQAYADSGNRPLSR</sequence>
<dbReference type="Proteomes" id="UP000095544">
    <property type="component" value="Unassembled WGS sequence"/>
</dbReference>
<gene>
    <name evidence="1" type="ORF">ERS852491_04219</name>
</gene>
<dbReference type="STRING" id="39482.ERS852491_04219"/>
<evidence type="ECO:0000313" key="2">
    <source>
        <dbReference type="Proteomes" id="UP000095544"/>
    </source>
</evidence>
<organism evidence="1 2">
    <name type="scientific">Faecalicatena contorta</name>
    <dbReference type="NCBI Taxonomy" id="39482"/>
    <lineage>
        <taxon>Bacteria</taxon>
        <taxon>Bacillati</taxon>
        <taxon>Bacillota</taxon>
        <taxon>Clostridia</taxon>
        <taxon>Lachnospirales</taxon>
        <taxon>Lachnospiraceae</taxon>
        <taxon>Faecalicatena</taxon>
    </lineage>
</organism>
<dbReference type="EMBL" id="CYZU01000055">
    <property type="protein sequence ID" value="CUP08148.1"/>
    <property type="molecule type" value="Genomic_DNA"/>
</dbReference>
<reference evidence="1 2" key="1">
    <citation type="submission" date="2015-09" db="EMBL/GenBank/DDBJ databases">
        <authorList>
            <consortium name="Pathogen Informatics"/>
        </authorList>
    </citation>
    <scope>NUCLEOTIDE SEQUENCE [LARGE SCALE GENOMIC DNA]</scope>
    <source>
        <strain evidence="1 2">2789STDY5834876</strain>
    </source>
</reference>
<proteinExistence type="predicted"/>